<feature type="domain" description="BZIP" evidence="5">
    <location>
        <begin position="157"/>
        <end position="220"/>
    </location>
</feature>
<feature type="coiled-coil region" evidence="3">
    <location>
        <begin position="175"/>
        <end position="230"/>
    </location>
</feature>
<dbReference type="OrthoDB" id="5571888at2759"/>
<dbReference type="Pfam" id="PF00170">
    <property type="entry name" value="bZIP_1"/>
    <property type="match status" value="1"/>
</dbReference>
<dbReference type="InParanoid" id="A0A162U465"/>
<dbReference type="Proteomes" id="UP000077315">
    <property type="component" value="Unassembled WGS sequence"/>
</dbReference>
<feature type="region of interest" description="Disordered" evidence="4">
    <location>
        <begin position="113"/>
        <end position="157"/>
    </location>
</feature>
<dbReference type="InterPro" id="IPR004827">
    <property type="entry name" value="bZIP"/>
</dbReference>
<dbReference type="CDD" id="cd14810">
    <property type="entry name" value="bZIP_u1"/>
    <property type="match status" value="1"/>
</dbReference>
<dbReference type="GO" id="GO:0000976">
    <property type="term" value="F:transcription cis-regulatory region binding"/>
    <property type="evidence" value="ECO:0007669"/>
    <property type="project" value="InterPro"/>
</dbReference>
<dbReference type="GO" id="GO:0001228">
    <property type="term" value="F:DNA-binding transcription activator activity, RNA polymerase II-specific"/>
    <property type="evidence" value="ECO:0007669"/>
    <property type="project" value="TreeGrafter"/>
</dbReference>
<evidence type="ECO:0000256" key="1">
    <source>
        <dbReference type="ARBA" id="ARBA00004123"/>
    </source>
</evidence>
<proteinExistence type="predicted"/>
<evidence type="ECO:0000256" key="4">
    <source>
        <dbReference type="SAM" id="MobiDB-lite"/>
    </source>
</evidence>
<protein>
    <submittedName>
        <fullName evidence="6">HLH-domain-containing basic-leucine zipper transcription factor</fullName>
    </submittedName>
</protein>
<evidence type="ECO:0000313" key="6">
    <source>
        <dbReference type="EMBL" id="OAD73302.1"/>
    </source>
</evidence>
<dbReference type="RefSeq" id="XP_018291342.1">
    <property type="nucleotide sequence ID" value="XM_018443345.1"/>
</dbReference>
<dbReference type="GO" id="GO:0090575">
    <property type="term" value="C:RNA polymerase II transcription regulator complex"/>
    <property type="evidence" value="ECO:0007669"/>
    <property type="project" value="TreeGrafter"/>
</dbReference>
<dbReference type="PROSITE" id="PS50217">
    <property type="entry name" value="BZIP"/>
    <property type="match status" value="1"/>
</dbReference>
<feature type="region of interest" description="Disordered" evidence="4">
    <location>
        <begin position="73"/>
        <end position="95"/>
    </location>
</feature>
<dbReference type="PANTHER" id="PTHR40621">
    <property type="entry name" value="TRANSCRIPTION FACTOR KAPC-RELATED"/>
    <property type="match status" value="1"/>
</dbReference>
<dbReference type="InterPro" id="IPR050936">
    <property type="entry name" value="AP-1-like"/>
</dbReference>
<dbReference type="InterPro" id="IPR046347">
    <property type="entry name" value="bZIP_sf"/>
</dbReference>
<dbReference type="SUPFAM" id="SSF57959">
    <property type="entry name" value="Leucine zipper domain"/>
    <property type="match status" value="1"/>
</dbReference>
<evidence type="ECO:0000313" key="7">
    <source>
        <dbReference type="Proteomes" id="UP000077315"/>
    </source>
</evidence>
<accession>A0A162U465</accession>
<feature type="compositionally biased region" description="Acidic residues" evidence="4">
    <location>
        <begin position="396"/>
        <end position="410"/>
    </location>
</feature>
<reference evidence="7" key="1">
    <citation type="submission" date="2015-06" db="EMBL/GenBank/DDBJ databases">
        <title>Expansion of signal transduction pathways in fungi by whole-genome duplication.</title>
        <authorList>
            <consortium name="DOE Joint Genome Institute"/>
            <person name="Corrochano L.M."/>
            <person name="Kuo A."/>
            <person name="Marcet-Houben M."/>
            <person name="Polaino S."/>
            <person name="Salamov A."/>
            <person name="Villalobos J.M."/>
            <person name="Alvarez M.I."/>
            <person name="Avalos J."/>
            <person name="Benito E.P."/>
            <person name="Benoit I."/>
            <person name="Burger G."/>
            <person name="Camino L.P."/>
            <person name="Canovas D."/>
            <person name="Cerda-Olmedo E."/>
            <person name="Cheng J.-F."/>
            <person name="Dominguez A."/>
            <person name="Elias M."/>
            <person name="Eslava A.P."/>
            <person name="Glaser F."/>
            <person name="Grimwood J."/>
            <person name="Gutierrez G."/>
            <person name="Heitman J."/>
            <person name="Henrissat B."/>
            <person name="Iturriaga E.A."/>
            <person name="Lang B.F."/>
            <person name="Lavin J.L."/>
            <person name="Lee S."/>
            <person name="Li W."/>
            <person name="Lindquist E."/>
            <person name="Lopez-Garcia S."/>
            <person name="Luque E.M."/>
            <person name="Marcos A.T."/>
            <person name="Martin J."/>
            <person name="McCluskey K."/>
            <person name="Medina H.R."/>
            <person name="Miralles-Duran A."/>
            <person name="Miyazaki A."/>
            <person name="Munoz-Torres E."/>
            <person name="Oguiza J.A."/>
            <person name="Ohm R."/>
            <person name="Olmedo M."/>
            <person name="Orejas M."/>
            <person name="Ortiz-Castellanos L."/>
            <person name="Pisabarro A.G."/>
            <person name="Rodriguez-Romero J."/>
            <person name="Ruiz-Herrera J."/>
            <person name="Ruiz-Vazquez R."/>
            <person name="Sanz C."/>
            <person name="Schackwitz W."/>
            <person name="Schmutz J."/>
            <person name="Shahriari M."/>
            <person name="Shelest E."/>
            <person name="Silva-Franco F."/>
            <person name="Soanes D."/>
            <person name="Syed K."/>
            <person name="Tagua V.G."/>
            <person name="Talbot N.J."/>
            <person name="Thon M."/>
            <person name="De vries R.P."/>
            <person name="Wiebenga A."/>
            <person name="Yadav J.S."/>
            <person name="Braun E.L."/>
            <person name="Baker S."/>
            <person name="Garre V."/>
            <person name="Horwitz B."/>
            <person name="Torres-Martinez S."/>
            <person name="Idnurm A."/>
            <person name="Herrera-Estrella A."/>
            <person name="Gabaldon T."/>
            <person name="Grigoriev I.V."/>
        </authorList>
    </citation>
    <scope>NUCLEOTIDE SEQUENCE [LARGE SCALE GENOMIC DNA]</scope>
    <source>
        <strain evidence="7">NRRL 1555(-)</strain>
    </source>
</reference>
<feature type="compositionally biased region" description="Basic and acidic residues" evidence="4">
    <location>
        <begin position="384"/>
        <end position="395"/>
    </location>
</feature>
<organism evidence="6 7">
    <name type="scientific">Phycomyces blakesleeanus (strain ATCC 8743b / DSM 1359 / FGSC 10004 / NBRC 33097 / NRRL 1555)</name>
    <dbReference type="NCBI Taxonomy" id="763407"/>
    <lineage>
        <taxon>Eukaryota</taxon>
        <taxon>Fungi</taxon>
        <taxon>Fungi incertae sedis</taxon>
        <taxon>Mucoromycota</taxon>
        <taxon>Mucoromycotina</taxon>
        <taxon>Mucoromycetes</taxon>
        <taxon>Mucorales</taxon>
        <taxon>Phycomycetaceae</taxon>
        <taxon>Phycomyces</taxon>
    </lineage>
</organism>
<keyword evidence="3" id="KW-0175">Coiled coil</keyword>
<keyword evidence="2" id="KW-0539">Nucleus</keyword>
<dbReference type="VEuPathDB" id="FungiDB:PHYBLDRAFT_78216"/>
<evidence type="ECO:0000256" key="2">
    <source>
        <dbReference type="ARBA" id="ARBA00023242"/>
    </source>
</evidence>
<dbReference type="PANTHER" id="PTHR40621:SF10">
    <property type="entry name" value="BZIP DOMAIN-CONTAINING PROTEIN"/>
    <property type="match status" value="1"/>
</dbReference>
<gene>
    <name evidence="6" type="ORF">PHYBLDRAFT_78216</name>
</gene>
<name>A0A162U465_PHYB8</name>
<keyword evidence="7" id="KW-1185">Reference proteome</keyword>
<comment type="subcellular location">
    <subcellularLocation>
        <location evidence="1">Nucleus</location>
    </subcellularLocation>
</comment>
<evidence type="ECO:0000259" key="5">
    <source>
        <dbReference type="PROSITE" id="PS50217"/>
    </source>
</evidence>
<dbReference type="STRING" id="763407.A0A162U465"/>
<sequence>MDDAAFLNWLLTNQVEENILAEHLAPPFNTPEHIATASTPTTTTTTDVSTAELFQYYLGDEIEQYCSNTLSSASPNTVIQQTPSPSPPQSQPIAHFQENKPPIIFEHTVVADTSNTHHPPSFPSQKSVSGSPKQGPFIGRMNFRSSSDDEAEVNKATNPKERRQLRNKISARKFRDRRKDYIASLEKEIEQYKQETRSLKLDVNWANSTMAKLQKENDELRMKLMLYEKGIMPIPAIESTNNSLLDSSIFLPLQPSNPLLGSFSSSSSSSSSSQSPPLIWQSDVDTMLSHALFPTWDMSRVIADKQAASGNQPSQAGSILQRYPLLGPALMSIVIDHSLNMNTEDILAMPQGTAEYPPSLKWTKASSPKEIESLWNMLQPPRSGADKEEDSKTAVDDENESLLSETETETGAETAPDNVAIKKEAIKSESKDKEDEDEDEIEEDLERANLFGYTPYYYCPIAWFQRNITWLICKRLHEKFQRCSAETRFRCNSNYKSCFRKQD</sequence>
<evidence type="ECO:0000256" key="3">
    <source>
        <dbReference type="SAM" id="Coils"/>
    </source>
</evidence>
<feature type="region of interest" description="Disordered" evidence="4">
    <location>
        <begin position="379"/>
        <end position="417"/>
    </location>
</feature>
<dbReference type="PROSITE" id="PS00036">
    <property type="entry name" value="BZIP_BASIC"/>
    <property type="match status" value="1"/>
</dbReference>
<dbReference type="EMBL" id="KV440981">
    <property type="protein sequence ID" value="OAD73302.1"/>
    <property type="molecule type" value="Genomic_DNA"/>
</dbReference>
<dbReference type="AlphaFoldDB" id="A0A162U465"/>
<dbReference type="SMART" id="SM00338">
    <property type="entry name" value="BRLZ"/>
    <property type="match status" value="1"/>
</dbReference>
<feature type="compositionally biased region" description="Polar residues" evidence="4">
    <location>
        <begin position="113"/>
        <end position="132"/>
    </location>
</feature>
<dbReference type="GeneID" id="29004250"/>
<dbReference type="Gene3D" id="1.20.5.170">
    <property type="match status" value="1"/>
</dbReference>